<dbReference type="GO" id="GO:0016740">
    <property type="term" value="F:transferase activity"/>
    <property type="evidence" value="ECO:0007669"/>
    <property type="project" value="UniProtKB-KW"/>
</dbReference>
<evidence type="ECO:0000313" key="2">
    <source>
        <dbReference type="Proteomes" id="UP000014071"/>
    </source>
</evidence>
<name>R9PDX2_PSEHS</name>
<gene>
    <name evidence="1" type="ORF">PHSY_007038</name>
</gene>
<dbReference type="AlphaFoldDB" id="R9PDX2"/>
<dbReference type="GeneID" id="24112303"/>
<sequence>MYFVEEDEEVVERPRPSQSQLSLQVQRLCNPYLSARHVILHLVDAKAKLIFRRERRNVNVLVDCRGEKTTRKAAWQSRQWNGDRRVRIQPNVFDPQINDRLIETPPSFFGIVGATLLGRLRSWHPALG</sequence>
<keyword evidence="2" id="KW-1185">Reference proteome</keyword>
<dbReference type="EMBL" id="DF238831">
    <property type="protein sequence ID" value="GAC99437.1"/>
    <property type="molecule type" value="Genomic_DNA"/>
</dbReference>
<keyword evidence="1" id="KW-0808">Transferase</keyword>
<dbReference type="Proteomes" id="UP000014071">
    <property type="component" value="Unassembled WGS sequence"/>
</dbReference>
<dbReference type="HOGENOM" id="CLU_1960551_0_0_1"/>
<proteinExistence type="predicted"/>
<accession>R9PDX2</accession>
<evidence type="ECO:0000313" key="1">
    <source>
        <dbReference type="EMBL" id="GAC99437.1"/>
    </source>
</evidence>
<reference evidence="2" key="1">
    <citation type="journal article" date="2013" name="Genome Announc.">
        <title>Draft genome sequence of the basidiomycetous yeast-like fungus Pseudozyma hubeiensis SY62, which produces an abundant amount of the biosurfactant mannosylerythritol lipids.</title>
        <authorList>
            <person name="Konishi M."/>
            <person name="Hatada Y."/>
            <person name="Horiuchi J."/>
        </authorList>
    </citation>
    <scope>NUCLEOTIDE SEQUENCE [LARGE SCALE GENOMIC DNA]</scope>
    <source>
        <strain evidence="2">SY62</strain>
    </source>
</reference>
<dbReference type="RefSeq" id="XP_012193024.1">
    <property type="nucleotide sequence ID" value="XM_012337634.1"/>
</dbReference>
<protein>
    <submittedName>
        <fullName evidence="1">Homoserine O-acetyltransferase</fullName>
    </submittedName>
</protein>
<organism evidence="1 2">
    <name type="scientific">Pseudozyma hubeiensis (strain SY62)</name>
    <name type="common">Yeast</name>
    <dbReference type="NCBI Taxonomy" id="1305764"/>
    <lineage>
        <taxon>Eukaryota</taxon>
        <taxon>Fungi</taxon>
        <taxon>Dikarya</taxon>
        <taxon>Basidiomycota</taxon>
        <taxon>Ustilaginomycotina</taxon>
        <taxon>Ustilaginomycetes</taxon>
        <taxon>Ustilaginales</taxon>
        <taxon>Ustilaginaceae</taxon>
        <taxon>Pseudozyma</taxon>
    </lineage>
</organism>